<keyword evidence="20" id="KW-1185">Reference proteome</keyword>
<dbReference type="InterPro" id="IPR000212">
    <property type="entry name" value="DNA_helicase_UvrD/REP"/>
</dbReference>
<evidence type="ECO:0000256" key="13">
    <source>
        <dbReference type="ARBA" id="ARBA00034808"/>
    </source>
</evidence>
<dbReference type="EMBL" id="JAMTCG010000004">
    <property type="protein sequence ID" value="MCP2161276.1"/>
    <property type="molecule type" value="Genomic_DNA"/>
</dbReference>
<dbReference type="RefSeq" id="WP_372505001.1">
    <property type="nucleotide sequence ID" value="NZ_BAAAOE010000002.1"/>
</dbReference>
<dbReference type="Gene3D" id="3.40.50.300">
    <property type="entry name" value="P-loop containing nucleotide triphosphate hydrolases"/>
    <property type="match status" value="2"/>
</dbReference>
<feature type="region of interest" description="Disordered" evidence="16">
    <location>
        <begin position="371"/>
        <end position="391"/>
    </location>
</feature>
<evidence type="ECO:0000259" key="18">
    <source>
        <dbReference type="PROSITE" id="PS51217"/>
    </source>
</evidence>
<evidence type="ECO:0000256" key="6">
    <source>
        <dbReference type="ARBA" id="ARBA00022806"/>
    </source>
</evidence>
<protein>
    <recommendedName>
        <fullName evidence="13">DNA 3'-5' helicase</fullName>
        <ecNumber evidence="13">5.6.2.4</ecNumber>
    </recommendedName>
</protein>
<keyword evidence="2" id="KW-0540">Nuclease</keyword>
<comment type="caution">
    <text evidence="19">The sequence shown here is derived from an EMBL/GenBank/DDBJ whole genome shotgun (WGS) entry which is preliminary data.</text>
</comment>
<keyword evidence="3 15" id="KW-0547">Nucleotide-binding</keyword>
<dbReference type="PANTHER" id="PTHR11070">
    <property type="entry name" value="UVRD / RECB / PCRA DNA HELICASE FAMILY MEMBER"/>
    <property type="match status" value="1"/>
</dbReference>
<reference evidence="19 20" key="1">
    <citation type="submission" date="2022-06" db="EMBL/GenBank/DDBJ databases">
        <title>Genomic Encyclopedia of Archaeal and Bacterial Type Strains, Phase II (KMG-II): from individual species to whole genera.</title>
        <authorList>
            <person name="Goeker M."/>
        </authorList>
    </citation>
    <scope>NUCLEOTIDE SEQUENCE [LARGE SCALE GENOMIC DNA]</scope>
    <source>
        <strain evidence="19 20">DSM 45037</strain>
    </source>
</reference>
<gene>
    <name evidence="19" type="ORF">LX12_002471</name>
</gene>
<comment type="catalytic activity">
    <reaction evidence="14">
        <text>ATP + H2O = ADP + phosphate + H(+)</text>
        <dbReference type="Rhea" id="RHEA:13065"/>
        <dbReference type="ChEBI" id="CHEBI:15377"/>
        <dbReference type="ChEBI" id="CHEBI:15378"/>
        <dbReference type="ChEBI" id="CHEBI:30616"/>
        <dbReference type="ChEBI" id="CHEBI:43474"/>
        <dbReference type="ChEBI" id="CHEBI:456216"/>
        <dbReference type="EC" id="5.6.2.4"/>
    </reaction>
</comment>
<keyword evidence="7" id="KW-0269">Exonuclease</keyword>
<evidence type="ECO:0000256" key="10">
    <source>
        <dbReference type="ARBA" id="ARBA00023204"/>
    </source>
</evidence>
<keyword evidence="4" id="KW-0227">DNA damage</keyword>
<dbReference type="InterPro" id="IPR014017">
    <property type="entry name" value="DNA_helicase_UvrD-like_C"/>
</dbReference>
<evidence type="ECO:0000256" key="4">
    <source>
        <dbReference type="ARBA" id="ARBA00022763"/>
    </source>
</evidence>
<evidence type="ECO:0000256" key="5">
    <source>
        <dbReference type="ARBA" id="ARBA00022801"/>
    </source>
</evidence>
<evidence type="ECO:0000256" key="9">
    <source>
        <dbReference type="ARBA" id="ARBA00023125"/>
    </source>
</evidence>
<feature type="compositionally biased region" description="Basic and acidic residues" evidence="16">
    <location>
        <begin position="376"/>
        <end position="385"/>
    </location>
</feature>
<dbReference type="InterPro" id="IPR027417">
    <property type="entry name" value="P-loop_NTPase"/>
</dbReference>
<evidence type="ECO:0000259" key="17">
    <source>
        <dbReference type="PROSITE" id="PS51198"/>
    </source>
</evidence>
<dbReference type="InterPro" id="IPR013986">
    <property type="entry name" value="DExx_box_DNA_helicase_dom_sf"/>
</dbReference>
<dbReference type="EC" id="5.6.2.4" evidence="13"/>
<evidence type="ECO:0000256" key="7">
    <source>
        <dbReference type="ARBA" id="ARBA00022839"/>
    </source>
</evidence>
<keyword evidence="9" id="KW-0238">DNA-binding</keyword>
<keyword evidence="10" id="KW-0234">DNA repair</keyword>
<proteinExistence type="inferred from homology"/>
<sequence length="1124" mass="118206">MYDGSPHDGRARRRVEVPASLVTAPRIDTPVRMWDGSAAALVQAPLPRAGRDWQPTRVTGGPGTGKTALVVDVAVSRLTAAGADPESVLVLASDRRAAVRLREEITRRVLARPAHDAAHRSTREPLVRTVHSYAFAVLRLQASANGNPPPRLITGSEQDAVLRELLAGDIADGARNWPERLRPALHTDGFAQALRDLIMRAAERGVGPEKLITLGRVHGRDEWVAAGIAYRQYEQTTLLRAAVGSASPHATSPAVDAAELIGSALTALSTDDALLDGERARIRHLLVDDAQHLDPQAAHLVRLIGTGAAETVVAGDRDQTVFAFRGASPRFLDDLVDDGSPHDVVLTTDRRASPEITSVVDAIAARLPGAVRPARRPGDHPDDHPGSTTVLGAGPAVRVEAYASVAKEATAIADALRRAHVFEGVPWSEMAIVTRSVARSAAALRRALRATGVPVVTPASELPLHKQRAVAALLSVLRAVDGAVDGDEALAVLSGPIGGADPTSVRRLRRGLRRGLDAEPAASLQDSIDVIVAVLADDLDTPAGVDASARLDALTAAERAPLVRVRDVVRAARREERRGGGVEDVLWAAWDASGLARRWSATALRGGPAADQADRDLDAVVALFDVAAGFTDNLPAAGIDAFVDHVCALRIAGEAPRRTGGADAVTIVSAHSAAGREWDVVAVAGVQDGLWPALRSRGGILGTPALVDLLDGVAVDGLDTVSRTAVAVADERRLFLVACSRARRRLLVTAVDDGGGDAAPSRFLVELAALLSGGADEDDAGPVVSADGLLEVAPAVRRTLSLPSIVAALRARVSAPDADPRVAEMLARLADAGVPGAHPDDWFGIAEPSTDAPLWDPSRGPITVSPSSVEAVHRCSLRWMFERAGGRDGDSAPAVAGTVVHTLVQALAGQIPPDEVTASLRRIWDQVDVGAQWYSTHELARVESMLDHFGTWLERSRGDLEEIGVEVDVDVVLPPDPSDPDDAVGVRIKGRIDRLERDAQGRPVIVDVKTGKTPISKDDAAEHPQLATYQLAVHLGGVEGVPRTEPGGGRLVYVSSSNRTTGAAERVQPPLTADHIAEWTQLVRDAARRSAGPTFLATVNPGCVRCPLTASCPASLAGKAVTDD</sequence>
<feature type="domain" description="UvrD-like helicase C-terminal" evidence="18">
    <location>
        <begin position="350"/>
        <end position="675"/>
    </location>
</feature>
<comment type="similarity">
    <text evidence="1">Belongs to the helicase family. UvrD subfamily.</text>
</comment>
<dbReference type="Gene3D" id="1.10.10.160">
    <property type="match status" value="1"/>
</dbReference>
<dbReference type="Pfam" id="PF13361">
    <property type="entry name" value="UvrD_C"/>
    <property type="match status" value="1"/>
</dbReference>
<evidence type="ECO:0000256" key="15">
    <source>
        <dbReference type="PROSITE-ProRule" id="PRU00560"/>
    </source>
</evidence>
<dbReference type="PROSITE" id="PS51198">
    <property type="entry name" value="UVRD_HELICASE_ATP_BIND"/>
    <property type="match status" value="1"/>
</dbReference>
<accession>A0ABT1H280</accession>
<evidence type="ECO:0000313" key="20">
    <source>
        <dbReference type="Proteomes" id="UP001205740"/>
    </source>
</evidence>
<dbReference type="Gene3D" id="3.90.320.10">
    <property type="match status" value="1"/>
</dbReference>
<keyword evidence="11" id="KW-0413">Isomerase</keyword>
<evidence type="ECO:0000256" key="16">
    <source>
        <dbReference type="SAM" id="MobiDB-lite"/>
    </source>
</evidence>
<dbReference type="SUPFAM" id="SSF52540">
    <property type="entry name" value="P-loop containing nucleoside triphosphate hydrolases"/>
    <property type="match status" value="1"/>
</dbReference>
<evidence type="ECO:0000256" key="12">
    <source>
        <dbReference type="ARBA" id="ARBA00034617"/>
    </source>
</evidence>
<dbReference type="Pfam" id="PF12705">
    <property type="entry name" value="PDDEXK_1"/>
    <property type="match status" value="1"/>
</dbReference>
<evidence type="ECO:0000256" key="8">
    <source>
        <dbReference type="ARBA" id="ARBA00022840"/>
    </source>
</evidence>
<dbReference type="Pfam" id="PF00580">
    <property type="entry name" value="UvrD-helicase"/>
    <property type="match status" value="1"/>
</dbReference>
<evidence type="ECO:0000256" key="14">
    <source>
        <dbReference type="ARBA" id="ARBA00048988"/>
    </source>
</evidence>
<dbReference type="GO" id="GO:0004386">
    <property type="term" value="F:helicase activity"/>
    <property type="evidence" value="ECO:0007669"/>
    <property type="project" value="UniProtKB-KW"/>
</dbReference>
<comment type="catalytic activity">
    <reaction evidence="12">
        <text>Couples ATP hydrolysis with the unwinding of duplex DNA by translocating in the 3'-5' direction.</text>
        <dbReference type="EC" id="5.6.2.4"/>
    </reaction>
</comment>
<dbReference type="InterPro" id="IPR014016">
    <property type="entry name" value="UvrD-like_ATP-bd"/>
</dbReference>
<evidence type="ECO:0000256" key="2">
    <source>
        <dbReference type="ARBA" id="ARBA00022722"/>
    </source>
</evidence>
<evidence type="ECO:0000256" key="11">
    <source>
        <dbReference type="ARBA" id="ARBA00023235"/>
    </source>
</evidence>
<evidence type="ECO:0000256" key="1">
    <source>
        <dbReference type="ARBA" id="ARBA00009922"/>
    </source>
</evidence>
<keyword evidence="8 15" id="KW-0067">ATP-binding</keyword>
<feature type="domain" description="UvrD-like helicase ATP-binding" evidence="17">
    <location>
        <begin position="39"/>
        <end position="353"/>
    </location>
</feature>
<feature type="binding site" evidence="15">
    <location>
        <begin position="60"/>
        <end position="67"/>
    </location>
    <ligand>
        <name>ATP</name>
        <dbReference type="ChEBI" id="CHEBI:30616"/>
    </ligand>
</feature>
<dbReference type="Proteomes" id="UP001205740">
    <property type="component" value="Unassembled WGS sequence"/>
</dbReference>
<name>A0ABT1H280_9NOCA</name>
<evidence type="ECO:0000313" key="19">
    <source>
        <dbReference type="EMBL" id="MCP2161276.1"/>
    </source>
</evidence>
<dbReference type="PANTHER" id="PTHR11070:SF59">
    <property type="entry name" value="DNA 3'-5' HELICASE"/>
    <property type="match status" value="1"/>
</dbReference>
<dbReference type="InterPro" id="IPR038726">
    <property type="entry name" value="PDDEXK_AddAB-type"/>
</dbReference>
<dbReference type="Gene3D" id="1.10.486.10">
    <property type="entry name" value="PCRA, domain 4"/>
    <property type="match status" value="1"/>
</dbReference>
<dbReference type="PROSITE" id="PS51217">
    <property type="entry name" value="UVRD_HELICASE_CTER"/>
    <property type="match status" value="1"/>
</dbReference>
<keyword evidence="6 15" id="KW-0347">Helicase</keyword>
<dbReference type="InterPro" id="IPR011604">
    <property type="entry name" value="PDDEXK-like_dom_sf"/>
</dbReference>
<organism evidence="19 20">
    <name type="scientific">Williamsia serinedens</name>
    <dbReference type="NCBI Taxonomy" id="391736"/>
    <lineage>
        <taxon>Bacteria</taxon>
        <taxon>Bacillati</taxon>
        <taxon>Actinomycetota</taxon>
        <taxon>Actinomycetes</taxon>
        <taxon>Mycobacteriales</taxon>
        <taxon>Nocardiaceae</taxon>
        <taxon>Williamsia</taxon>
    </lineage>
</organism>
<keyword evidence="5 15" id="KW-0378">Hydrolase</keyword>
<evidence type="ECO:0000256" key="3">
    <source>
        <dbReference type="ARBA" id="ARBA00022741"/>
    </source>
</evidence>